<evidence type="ECO:0000256" key="4">
    <source>
        <dbReference type="ARBA" id="ARBA00022777"/>
    </source>
</evidence>
<dbReference type="InterPro" id="IPR000623">
    <property type="entry name" value="Shikimate_kinase/TSH1"/>
</dbReference>
<name>A0A399ITR7_9CLOT</name>
<dbReference type="Gene3D" id="3.40.50.300">
    <property type="entry name" value="P-loop containing nucleotide triphosphate hydrolases"/>
    <property type="match status" value="1"/>
</dbReference>
<dbReference type="PRINTS" id="PR01100">
    <property type="entry name" value="SHIKIMTKNASE"/>
</dbReference>
<comment type="caution">
    <text evidence="7">Lacks conserved residue(s) required for the propagation of feature annotation.</text>
</comment>
<dbReference type="GO" id="GO:0008652">
    <property type="term" value="P:amino acid biosynthetic process"/>
    <property type="evidence" value="ECO:0007669"/>
    <property type="project" value="UniProtKB-KW"/>
</dbReference>
<protein>
    <recommendedName>
        <fullName evidence="7">Shikimate kinase</fullName>
        <shortName evidence="7">SK</shortName>
        <ecNumber evidence="7">2.7.1.71</ecNumber>
    </recommendedName>
</protein>
<evidence type="ECO:0000256" key="6">
    <source>
        <dbReference type="ARBA" id="ARBA00023141"/>
    </source>
</evidence>
<dbReference type="GO" id="GO:0005524">
    <property type="term" value="F:ATP binding"/>
    <property type="evidence" value="ECO:0007669"/>
    <property type="project" value="UniProtKB-UniRule"/>
</dbReference>
<keyword evidence="6 7" id="KW-0057">Aromatic amino acid biosynthesis</keyword>
<dbReference type="InterPro" id="IPR027417">
    <property type="entry name" value="P-loop_NTPase"/>
</dbReference>
<dbReference type="RefSeq" id="WP_119365746.1">
    <property type="nucleotide sequence ID" value="NZ_QXDJ01000001.1"/>
</dbReference>
<dbReference type="GO" id="GO:0005829">
    <property type="term" value="C:cytosol"/>
    <property type="evidence" value="ECO:0007669"/>
    <property type="project" value="TreeGrafter"/>
</dbReference>
<proteinExistence type="inferred from homology"/>
<keyword evidence="3 7" id="KW-0547">Nucleotide-binding</keyword>
<organism evidence="8 9">
    <name type="scientific">Clostridium chromiireducens</name>
    <dbReference type="NCBI Taxonomy" id="225345"/>
    <lineage>
        <taxon>Bacteria</taxon>
        <taxon>Bacillati</taxon>
        <taxon>Bacillota</taxon>
        <taxon>Clostridia</taxon>
        <taxon>Eubacteriales</taxon>
        <taxon>Clostridiaceae</taxon>
        <taxon>Clostridium</taxon>
    </lineage>
</organism>
<keyword evidence="5 7" id="KW-0067">ATP-binding</keyword>
<evidence type="ECO:0000256" key="5">
    <source>
        <dbReference type="ARBA" id="ARBA00022840"/>
    </source>
</evidence>
<gene>
    <name evidence="7" type="primary">aroK</name>
    <name evidence="8" type="ORF">D2A34_03610</name>
</gene>
<dbReference type="EC" id="2.7.1.71" evidence="7"/>
<dbReference type="CDD" id="cd00464">
    <property type="entry name" value="SK"/>
    <property type="match status" value="1"/>
</dbReference>
<evidence type="ECO:0000256" key="7">
    <source>
        <dbReference type="HAMAP-Rule" id="MF_00109"/>
    </source>
</evidence>
<feature type="binding site" evidence="7">
    <location>
        <position position="34"/>
    </location>
    <ligand>
        <name>substrate</name>
    </ligand>
</feature>
<feature type="binding site" evidence="7">
    <location>
        <position position="57"/>
    </location>
    <ligand>
        <name>substrate</name>
    </ligand>
</feature>
<keyword evidence="4 7" id="KW-0418">Kinase</keyword>
<evidence type="ECO:0000256" key="2">
    <source>
        <dbReference type="ARBA" id="ARBA00022679"/>
    </source>
</evidence>
<comment type="cofactor">
    <cofactor evidence="7">
        <name>Mg(2+)</name>
        <dbReference type="ChEBI" id="CHEBI:18420"/>
    </cofactor>
    <text evidence="7">Binds 1 Mg(2+) ion per subunit.</text>
</comment>
<dbReference type="GO" id="GO:0004765">
    <property type="term" value="F:shikimate kinase activity"/>
    <property type="evidence" value="ECO:0007669"/>
    <property type="project" value="UniProtKB-UniRule"/>
</dbReference>
<evidence type="ECO:0000256" key="1">
    <source>
        <dbReference type="ARBA" id="ARBA00022605"/>
    </source>
</evidence>
<dbReference type="Proteomes" id="UP000265930">
    <property type="component" value="Unassembled WGS sequence"/>
</dbReference>
<keyword evidence="1 7" id="KW-0028">Amino-acid biosynthesis</keyword>
<feature type="binding site" evidence="7">
    <location>
        <position position="116"/>
    </location>
    <ligand>
        <name>ATP</name>
        <dbReference type="ChEBI" id="CHEBI:30616"/>
    </ligand>
</feature>
<keyword evidence="7" id="KW-0479">Metal-binding</keyword>
<comment type="similarity">
    <text evidence="7">Belongs to the shikimate kinase family.</text>
</comment>
<comment type="caution">
    <text evidence="8">The sequence shown here is derived from an EMBL/GenBank/DDBJ whole genome shotgun (WGS) entry which is preliminary data.</text>
</comment>
<dbReference type="PANTHER" id="PTHR21087:SF16">
    <property type="entry name" value="SHIKIMATE KINASE 1, CHLOROPLASTIC"/>
    <property type="match status" value="1"/>
</dbReference>
<dbReference type="GO" id="GO:0000287">
    <property type="term" value="F:magnesium ion binding"/>
    <property type="evidence" value="ECO:0007669"/>
    <property type="project" value="UniProtKB-UniRule"/>
</dbReference>
<accession>A0A399ITR7</accession>
<dbReference type="GO" id="GO:0009073">
    <property type="term" value="P:aromatic amino acid family biosynthetic process"/>
    <property type="evidence" value="ECO:0007669"/>
    <property type="project" value="UniProtKB-KW"/>
</dbReference>
<feature type="binding site" evidence="7">
    <location>
        <position position="133"/>
    </location>
    <ligand>
        <name>substrate</name>
    </ligand>
</feature>
<dbReference type="AlphaFoldDB" id="A0A399ITR7"/>
<evidence type="ECO:0000313" key="9">
    <source>
        <dbReference type="Proteomes" id="UP000265930"/>
    </source>
</evidence>
<reference evidence="8 9" key="1">
    <citation type="submission" date="2018-08" db="EMBL/GenBank/DDBJ databases">
        <title>Genome of Clostridium chromiireducens C1, DSM12136.</title>
        <authorList>
            <person name="Xing M."/>
            <person name="Wei Y."/>
            <person name="Ang E.L."/>
            <person name="Zhao H."/>
            <person name="Zhang Y."/>
        </authorList>
    </citation>
    <scope>NUCLEOTIDE SEQUENCE [LARGE SCALE GENOMIC DNA]</scope>
    <source>
        <strain evidence="8 9">C1</strain>
    </source>
</reference>
<dbReference type="UniPathway" id="UPA00053">
    <property type="reaction ID" value="UER00088"/>
</dbReference>
<comment type="function">
    <text evidence="7">Catalyzes the specific phosphorylation of the 3-hydroxyl group of shikimic acid using ATP as a cosubstrate.</text>
</comment>
<sequence length="169" mass="19416">MKNKVVFIGMPGCGKSTIGRLISKELNIKFVDMDKYIEDMTSKTIPELFEVGEENFRNFESLACKKLAEESNIIISSGGGVVKRKENIDVLKEESFIIFIDRPLEDLLGDIDISKRPLLKDGRDKLVRLYEERYELYRTSADEIIKNDRELKNTINIVKEVIIANLNID</sequence>
<evidence type="ECO:0000256" key="3">
    <source>
        <dbReference type="ARBA" id="ARBA00022741"/>
    </source>
</evidence>
<feature type="binding site" evidence="7">
    <location>
        <position position="79"/>
    </location>
    <ligand>
        <name>substrate</name>
    </ligand>
</feature>
<dbReference type="GO" id="GO:0009423">
    <property type="term" value="P:chorismate biosynthetic process"/>
    <property type="evidence" value="ECO:0007669"/>
    <property type="project" value="UniProtKB-UniRule"/>
</dbReference>
<dbReference type="HAMAP" id="MF_00109">
    <property type="entry name" value="Shikimate_kinase"/>
    <property type="match status" value="1"/>
</dbReference>
<comment type="pathway">
    <text evidence="7">Metabolic intermediate biosynthesis; chorismate biosynthesis; chorismate from D-erythrose 4-phosphate and phosphoenolpyruvate: step 5/7.</text>
</comment>
<evidence type="ECO:0000313" key="8">
    <source>
        <dbReference type="EMBL" id="RII36485.1"/>
    </source>
</evidence>
<keyword evidence="2 7" id="KW-0808">Transferase</keyword>
<comment type="catalytic activity">
    <reaction evidence="7">
        <text>shikimate + ATP = 3-phosphoshikimate + ADP + H(+)</text>
        <dbReference type="Rhea" id="RHEA:13121"/>
        <dbReference type="ChEBI" id="CHEBI:15378"/>
        <dbReference type="ChEBI" id="CHEBI:30616"/>
        <dbReference type="ChEBI" id="CHEBI:36208"/>
        <dbReference type="ChEBI" id="CHEBI:145989"/>
        <dbReference type="ChEBI" id="CHEBI:456216"/>
        <dbReference type="EC" id="2.7.1.71"/>
    </reaction>
</comment>
<keyword evidence="7" id="KW-0963">Cytoplasm</keyword>
<keyword evidence="7" id="KW-0460">Magnesium</keyword>
<dbReference type="InterPro" id="IPR031322">
    <property type="entry name" value="Shikimate/glucono_kinase"/>
</dbReference>
<comment type="subcellular location">
    <subcellularLocation>
        <location evidence="7">Cytoplasm</location>
    </subcellularLocation>
</comment>
<dbReference type="Pfam" id="PF01202">
    <property type="entry name" value="SKI"/>
    <property type="match status" value="1"/>
</dbReference>
<dbReference type="PANTHER" id="PTHR21087">
    <property type="entry name" value="SHIKIMATE KINASE"/>
    <property type="match status" value="1"/>
</dbReference>
<feature type="binding site" evidence="7">
    <location>
        <position position="16"/>
    </location>
    <ligand>
        <name>Mg(2+)</name>
        <dbReference type="ChEBI" id="CHEBI:18420"/>
    </ligand>
</feature>
<feature type="binding site" evidence="7">
    <location>
        <begin position="12"/>
        <end position="17"/>
    </location>
    <ligand>
        <name>ATP</name>
        <dbReference type="ChEBI" id="CHEBI:30616"/>
    </ligand>
</feature>
<dbReference type="EMBL" id="QXDJ01000001">
    <property type="protein sequence ID" value="RII36485.1"/>
    <property type="molecule type" value="Genomic_DNA"/>
</dbReference>
<dbReference type="SUPFAM" id="SSF52540">
    <property type="entry name" value="P-loop containing nucleoside triphosphate hydrolases"/>
    <property type="match status" value="1"/>
</dbReference>
<comment type="subunit">
    <text evidence="7">Monomer.</text>
</comment>